<gene>
    <name evidence="6" type="ORF">HNQ68_000813</name>
</gene>
<organism evidence="6 7">
    <name type="scientific">Pseudochrobactrum saccharolyticum</name>
    <dbReference type="NCBI Taxonomy" id="354352"/>
    <lineage>
        <taxon>Bacteria</taxon>
        <taxon>Pseudomonadati</taxon>
        <taxon>Pseudomonadota</taxon>
        <taxon>Alphaproteobacteria</taxon>
        <taxon>Hyphomicrobiales</taxon>
        <taxon>Brucellaceae</taxon>
        <taxon>Pseudochrobactrum</taxon>
    </lineage>
</organism>
<dbReference type="Pfam" id="PF03466">
    <property type="entry name" value="LysR_substrate"/>
    <property type="match status" value="1"/>
</dbReference>
<evidence type="ECO:0000256" key="2">
    <source>
        <dbReference type="ARBA" id="ARBA00023015"/>
    </source>
</evidence>
<evidence type="ECO:0000256" key="4">
    <source>
        <dbReference type="ARBA" id="ARBA00023163"/>
    </source>
</evidence>
<proteinExistence type="inferred from homology"/>
<dbReference type="Pfam" id="PF00126">
    <property type="entry name" value="HTH_1"/>
    <property type="match status" value="1"/>
</dbReference>
<dbReference type="GO" id="GO:0003700">
    <property type="term" value="F:DNA-binding transcription factor activity"/>
    <property type="evidence" value="ECO:0007669"/>
    <property type="project" value="InterPro"/>
</dbReference>
<evidence type="ECO:0000256" key="1">
    <source>
        <dbReference type="ARBA" id="ARBA00009437"/>
    </source>
</evidence>
<dbReference type="CDD" id="cd08420">
    <property type="entry name" value="PBP2_CysL_like"/>
    <property type="match status" value="1"/>
</dbReference>
<accession>A0A7W8ENW7</accession>
<dbReference type="InterPro" id="IPR000847">
    <property type="entry name" value="LysR_HTH_N"/>
</dbReference>
<dbReference type="InterPro" id="IPR036388">
    <property type="entry name" value="WH-like_DNA-bd_sf"/>
</dbReference>
<evidence type="ECO:0000256" key="3">
    <source>
        <dbReference type="ARBA" id="ARBA00023125"/>
    </source>
</evidence>
<evidence type="ECO:0000259" key="5">
    <source>
        <dbReference type="PROSITE" id="PS50931"/>
    </source>
</evidence>
<name>A0A7W8ENW7_9HYPH</name>
<dbReference type="SUPFAM" id="SSF46785">
    <property type="entry name" value="Winged helix' DNA-binding domain"/>
    <property type="match status" value="1"/>
</dbReference>
<keyword evidence="7" id="KW-1185">Reference proteome</keyword>
<dbReference type="Proteomes" id="UP000531231">
    <property type="component" value="Unassembled WGS sequence"/>
</dbReference>
<dbReference type="PROSITE" id="PS50931">
    <property type="entry name" value="HTH_LYSR"/>
    <property type="match status" value="1"/>
</dbReference>
<dbReference type="FunFam" id="1.10.10.10:FF:000001">
    <property type="entry name" value="LysR family transcriptional regulator"/>
    <property type="match status" value="1"/>
</dbReference>
<dbReference type="InterPro" id="IPR005119">
    <property type="entry name" value="LysR_subst-bd"/>
</dbReference>
<dbReference type="EMBL" id="JACHIL010000001">
    <property type="protein sequence ID" value="MBB5090301.1"/>
    <property type="molecule type" value="Genomic_DNA"/>
</dbReference>
<comment type="similarity">
    <text evidence="1">Belongs to the LysR transcriptional regulatory family.</text>
</comment>
<reference evidence="6 7" key="1">
    <citation type="submission" date="2020-08" db="EMBL/GenBank/DDBJ databases">
        <title>Genomic Encyclopedia of Type Strains, Phase IV (KMG-IV): sequencing the most valuable type-strain genomes for metagenomic binning, comparative biology and taxonomic classification.</title>
        <authorList>
            <person name="Goeker M."/>
        </authorList>
    </citation>
    <scope>NUCLEOTIDE SEQUENCE [LARGE SCALE GENOMIC DNA]</scope>
    <source>
        <strain evidence="6 7">DSM 25620</strain>
    </source>
</reference>
<keyword evidence="4" id="KW-0804">Transcription</keyword>
<dbReference type="InterPro" id="IPR036390">
    <property type="entry name" value="WH_DNA-bd_sf"/>
</dbReference>
<dbReference type="PANTHER" id="PTHR30126">
    <property type="entry name" value="HTH-TYPE TRANSCRIPTIONAL REGULATOR"/>
    <property type="match status" value="1"/>
</dbReference>
<dbReference type="Gene3D" id="1.10.10.10">
    <property type="entry name" value="Winged helix-like DNA-binding domain superfamily/Winged helix DNA-binding domain"/>
    <property type="match status" value="1"/>
</dbReference>
<dbReference type="Gene3D" id="3.40.190.290">
    <property type="match status" value="1"/>
</dbReference>
<dbReference type="AlphaFoldDB" id="A0A7W8ENW7"/>
<sequence>MKLVWHDCYSDNFSNSIAYFNHSFHLKIWYISFSKIERLSTMTLEQLRIFAEVARQQHLTRAAESLHLTPSAVSAAIKTLEERYATQLFNRIGRRIELNETGRIFLHEAEAVLARAQAAELTLTEITGLQRGSLHIYASQTTASYWLPPLLARFHTAYPQIELKLSIGNSEQVVDALREGLADAGFIEAETDDALLHKEPVAYDELITVVNPAHPWAQLETLPAEQLSESFWILREQGSGTRAVFETYLREQGYDPADLPLALELPSNEAICSALTAGNYATVLSALAARPHLAAGTLKQVPFTLPPRQFWLLNHRERYQSHAFKALYKMIISGLP</sequence>
<dbReference type="GO" id="GO:0000976">
    <property type="term" value="F:transcription cis-regulatory region binding"/>
    <property type="evidence" value="ECO:0007669"/>
    <property type="project" value="TreeGrafter"/>
</dbReference>
<evidence type="ECO:0000313" key="6">
    <source>
        <dbReference type="EMBL" id="MBB5090301.1"/>
    </source>
</evidence>
<protein>
    <submittedName>
        <fullName evidence="6">DNA-binding transcriptional LysR family regulator</fullName>
    </submittedName>
</protein>
<feature type="domain" description="HTH lysR-type" evidence="5">
    <location>
        <begin position="42"/>
        <end position="99"/>
    </location>
</feature>
<dbReference type="SUPFAM" id="SSF53850">
    <property type="entry name" value="Periplasmic binding protein-like II"/>
    <property type="match status" value="1"/>
</dbReference>
<keyword evidence="2" id="KW-0805">Transcription regulation</keyword>
<comment type="caution">
    <text evidence="6">The sequence shown here is derived from an EMBL/GenBank/DDBJ whole genome shotgun (WGS) entry which is preliminary data.</text>
</comment>
<dbReference type="PANTHER" id="PTHR30126:SF39">
    <property type="entry name" value="HTH-TYPE TRANSCRIPTIONAL REGULATOR CYSL"/>
    <property type="match status" value="1"/>
</dbReference>
<keyword evidence="3 6" id="KW-0238">DNA-binding</keyword>
<evidence type="ECO:0000313" key="7">
    <source>
        <dbReference type="Proteomes" id="UP000531231"/>
    </source>
</evidence>
<dbReference type="PRINTS" id="PR00039">
    <property type="entry name" value="HTHLYSR"/>
</dbReference>